<dbReference type="EMBL" id="FOSK01000004">
    <property type="protein sequence ID" value="SFK38376.1"/>
    <property type="molecule type" value="Genomic_DNA"/>
</dbReference>
<protein>
    <submittedName>
        <fullName evidence="1">Uncharacterized protein</fullName>
    </submittedName>
</protein>
<evidence type="ECO:0000313" key="2">
    <source>
        <dbReference type="Proteomes" id="UP000199598"/>
    </source>
</evidence>
<keyword evidence="2" id="KW-1185">Reference proteome</keyword>
<proteinExistence type="predicted"/>
<sequence>MQSGQFTFAPTQGECTAPVVCRAFTEVDGSYARTPTVCMTSALTIPDEAPEGSTIAGVLHCFSMTKHLLDAGGHLNCPREGGYG</sequence>
<accession>A0A1I3Z4D5</accession>
<comment type="caution">
    <text evidence="1">The sequence shown here is derived from an EMBL/GenBank/DDBJ whole genome shotgun (WGS) entry which is preliminary data.</text>
</comment>
<name>A0A1I3Z4D5_9HYPH</name>
<dbReference type="Proteomes" id="UP000199598">
    <property type="component" value="Unassembled WGS sequence"/>
</dbReference>
<evidence type="ECO:0000313" key="1">
    <source>
        <dbReference type="EMBL" id="SFK38376.1"/>
    </source>
</evidence>
<reference evidence="1 2" key="1">
    <citation type="submission" date="2016-10" db="EMBL/GenBank/DDBJ databases">
        <authorList>
            <person name="Varghese N."/>
            <person name="Submissions S."/>
        </authorList>
    </citation>
    <scope>NUCLEOTIDE SEQUENCE [LARGE SCALE GENOMIC DNA]</scope>
    <source>
        <strain evidence="1 2">DSM 16392</strain>
    </source>
</reference>
<organism evidence="1 2">
    <name type="scientific">Pseudovibrio ascidiaceicola</name>
    <dbReference type="NCBI Taxonomy" id="285279"/>
    <lineage>
        <taxon>Bacteria</taxon>
        <taxon>Pseudomonadati</taxon>
        <taxon>Pseudomonadota</taxon>
        <taxon>Alphaproteobacteria</taxon>
        <taxon>Hyphomicrobiales</taxon>
        <taxon>Stappiaceae</taxon>
        <taxon>Pseudovibrio</taxon>
    </lineage>
</organism>
<gene>
    <name evidence="1" type="ORF">SAMN04488518_104383</name>
</gene>